<feature type="transmembrane region" description="Helical" evidence="8">
    <location>
        <begin position="449"/>
        <end position="469"/>
    </location>
</feature>
<dbReference type="EMBL" id="BOOF01000017">
    <property type="protein sequence ID" value="GIH62491.1"/>
    <property type="molecule type" value="Genomic_DNA"/>
</dbReference>
<feature type="transmembrane region" description="Helical" evidence="8">
    <location>
        <begin position="44"/>
        <end position="68"/>
    </location>
</feature>
<dbReference type="PANTHER" id="PTHR30250:SF10">
    <property type="entry name" value="LIPOPOLYSACCHARIDE BIOSYNTHESIS PROTEIN WZXC"/>
    <property type="match status" value="1"/>
</dbReference>
<organism evidence="9 10">
    <name type="scientific">Microbispora siamensis</name>
    <dbReference type="NCBI Taxonomy" id="564413"/>
    <lineage>
        <taxon>Bacteria</taxon>
        <taxon>Bacillati</taxon>
        <taxon>Actinomycetota</taxon>
        <taxon>Actinomycetes</taxon>
        <taxon>Streptosporangiales</taxon>
        <taxon>Streptosporangiaceae</taxon>
        <taxon>Microbispora</taxon>
    </lineage>
</organism>
<feature type="transmembrane region" description="Helical" evidence="8">
    <location>
        <begin position="388"/>
        <end position="409"/>
    </location>
</feature>
<keyword evidence="5 8" id="KW-1133">Transmembrane helix</keyword>
<accession>A0ABQ4GM43</accession>
<feature type="transmembrane region" description="Helical" evidence="8">
    <location>
        <begin position="74"/>
        <end position="100"/>
    </location>
</feature>
<keyword evidence="6 8" id="KW-0472">Membrane</keyword>
<protein>
    <recommendedName>
        <fullName evidence="11">Lipopolysaccharide biosynthesis protein</fullName>
    </recommendedName>
</protein>
<evidence type="ECO:0000256" key="4">
    <source>
        <dbReference type="ARBA" id="ARBA00022692"/>
    </source>
</evidence>
<sequence length="527" mass="55054">MPMRQSQDAESAESAESGQPGAGEPPDGDAGHIREIGRKAGRGLGWSLLGTLATRAGSFLMGLVLARLLSPEDFGIYAVALAATQFVMVVKDIGIMAAVVQWRGKLEDVAPTATTLSMISAVSLYGAFYVGAPYFSRLAGSEEATPVVRILTAVILIEAITAVRSATLLRRFHVGKSAKAILAGFLVNAPVAIALAAGGAGPYSFAWGQVAGAVVTGVFMLAYARLPWRMGFDRDVAKRLLWFGIPSAAGIALEIVLLNVGYIIVGAIMGPDWLGFYLMAFNVSSWVPGLIGTAIRSVSIAGFSRLAERDEESLSLGVQKSVPILIATILPLAVAMAVLAHPLIHFLYGDKWGQAAGVLRFLAVLMVVRMLTSFALDILNGQGATRSTVWMNLGYGVALIPAVIVGTHLDGIRGAAVGQAAAALLVALPLALLAVQRTGVRLRPVLPQLVRPLAGAAVSFAVTVGLAALTEGSQFLQLVVGGAGGLLVYVLIVVPPHQMRTVGGHVMERLPAAHRQPAPAEATSKER</sequence>
<keyword evidence="3" id="KW-1003">Cell membrane</keyword>
<feature type="transmembrane region" description="Helical" evidence="8">
    <location>
        <begin position="415"/>
        <end position="437"/>
    </location>
</feature>
<evidence type="ECO:0000256" key="1">
    <source>
        <dbReference type="ARBA" id="ARBA00004651"/>
    </source>
</evidence>
<reference evidence="9 10" key="1">
    <citation type="submission" date="2021-01" db="EMBL/GenBank/DDBJ databases">
        <title>Whole genome shotgun sequence of Microbispora siamensis NBRC 104113.</title>
        <authorList>
            <person name="Komaki H."/>
            <person name="Tamura T."/>
        </authorList>
    </citation>
    <scope>NUCLEOTIDE SEQUENCE [LARGE SCALE GENOMIC DNA]</scope>
    <source>
        <strain evidence="9 10">NBRC 104113</strain>
    </source>
</reference>
<feature type="transmembrane region" description="Helical" evidence="8">
    <location>
        <begin position="206"/>
        <end position="228"/>
    </location>
</feature>
<evidence type="ECO:0000313" key="10">
    <source>
        <dbReference type="Proteomes" id="UP000660454"/>
    </source>
</evidence>
<evidence type="ECO:0000256" key="7">
    <source>
        <dbReference type="SAM" id="MobiDB-lite"/>
    </source>
</evidence>
<comment type="caution">
    <text evidence="9">The sequence shown here is derived from an EMBL/GenBank/DDBJ whole genome shotgun (WGS) entry which is preliminary data.</text>
</comment>
<feature type="transmembrane region" description="Helical" evidence="8">
    <location>
        <begin position="147"/>
        <end position="169"/>
    </location>
</feature>
<evidence type="ECO:0008006" key="11">
    <source>
        <dbReference type="Google" id="ProtNLM"/>
    </source>
</evidence>
<feature type="compositionally biased region" description="Low complexity" evidence="7">
    <location>
        <begin position="1"/>
        <end position="25"/>
    </location>
</feature>
<evidence type="ECO:0000256" key="5">
    <source>
        <dbReference type="ARBA" id="ARBA00022989"/>
    </source>
</evidence>
<feature type="transmembrane region" description="Helical" evidence="8">
    <location>
        <begin position="475"/>
        <end position="494"/>
    </location>
</feature>
<comment type="similarity">
    <text evidence="2">Belongs to the polysaccharide synthase family.</text>
</comment>
<keyword evidence="4 8" id="KW-0812">Transmembrane</keyword>
<feature type="transmembrane region" description="Helical" evidence="8">
    <location>
        <begin position="324"/>
        <end position="348"/>
    </location>
</feature>
<dbReference type="Proteomes" id="UP000660454">
    <property type="component" value="Unassembled WGS sequence"/>
</dbReference>
<dbReference type="Pfam" id="PF13440">
    <property type="entry name" value="Polysacc_synt_3"/>
    <property type="match status" value="1"/>
</dbReference>
<feature type="transmembrane region" description="Helical" evidence="8">
    <location>
        <begin position="112"/>
        <end position="135"/>
    </location>
</feature>
<name>A0ABQ4GM43_9ACTN</name>
<feature type="transmembrane region" description="Helical" evidence="8">
    <location>
        <begin position="181"/>
        <end position="200"/>
    </location>
</feature>
<evidence type="ECO:0000313" key="9">
    <source>
        <dbReference type="EMBL" id="GIH62491.1"/>
    </source>
</evidence>
<gene>
    <name evidence="9" type="ORF">Msi02_33080</name>
</gene>
<feature type="transmembrane region" description="Helical" evidence="8">
    <location>
        <begin position="354"/>
        <end position="376"/>
    </location>
</feature>
<comment type="subcellular location">
    <subcellularLocation>
        <location evidence="1">Cell membrane</location>
        <topology evidence="1">Multi-pass membrane protein</topology>
    </subcellularLocation>
</comment>
<proteinExistence type="inferred from homology"/>
<feature type="transmembrane region" description="Helical" evidence="8">
    <location>
        <begin position="240"/>
        <end position="265"/>
    </location>
</feature>
<evidence type="ECO:0000256" key="8">
    <source>
        <dbReference type="SAM" id="Phobius"/>
    </source>
</evidence>
<feature type="region of interest" description="Disordered" evidence="7">
    <location>
        <begin position="1"/>
        <end position="34"/>
    </location>
</feature>
<dbReference type="InterPro" id="IPR050833">
    <property type="entry name" value="Poly_Biosynth_Transport"/>
</dbReference>
<evidence type="ECO:0000256" key="2">
    <source>
        <dbReference type="ARBA" id="ARBA00007430"/>
    </source>
</evidence>
<dbReference type="PANTHER" id="PTHR30250">
    <property type="entry name" value="PST FAMILY PREDICTED COLANIC ACID TRANSPORTER"/>
    <property type="match status" value="1"/>
</dbReference>
<keyword evidence="10" id="KW-1185">Reference proteome</keyword>
<evidence type="ECO:0000256" key="6">
    <source>
        <dbReference type="ARBA" id="ARBA00023136"/>
    </source>
</evidence>
<evidence type="ECO:0000256" key="3">
    <source>
        <dbReference type="ARBA" id="ARBA00022475"/>
    </source>
</evidence>